<evidence type="ECO:0000256" key="1">
    <source>
        <dbReference type="ARBA" id="ARBA00004141"/>
    </source>
</evidence>
<evidence type="ECO:0000256" key="4">
    <source>
        <dbReference type="ARBA" id="ARBA00023136"/>
    </source>
</evidence>
<feature type="transmembrane region" description="Helical" evidence="5">
    <location>
        <begin position="150"/>
        <end position="168"/>
    </location>
</feature>
<comment type="caution">
    <text evidence="6">The sequence shown here is derived from an EMBL/GenBank/DDBJ whole genome shotgun (WGS) entry which is preliminary data.</text>
</comment>
<dbReference type="SUPFAM" id="SSF144083">
    <property type="entry name" value="Magnesium transport protein CorA, transmembrane region"/>
    <property type="match status" value="2"/>
</dbReference>
<feature type="transmembrane region" description="Helical" evidence="5">
    <location>
        <begin position="52"/>
        <end position="70"/>
    </location>
</feature>
<dbReference type="Gene3D" id="1.20.58.340">
    <property type="entry name" value="Magnesium transport protein CorA, transmembrane region"/>
    <property type="match status" value="2"/>
</dbReference>
<evidence type="ECO:0000256" key="3">
    <source>
        <dbReference type="ARBA" id="ARBA00022989"/>
    </source>
</evidence>
<keyword evidence="4 5" id="KW-0472">Membrane</keyword>
<protein>
    <submittedName>
        <fullName evidence="6">Uncharacterized protein</fullName>
    </submittedName>
</protein>
<comment type="subcellular location">
    <subcellularLocation>
        <location evidence="1">Membrane</location>
        <topology evidence="1">Multi-pass membrane protein</topology>
    </subcellularLocation>
</comment>
<sequence length="178" mass="19824">MAGTMSILESDRAIIQAEEVTTLTRLAFFFIQLTYASGIFGMNIKELADADMSTWIITSACLLLACYSILRPIALIYTLFAGLYDATLPIWIIPLIIYILRAGLKTSSMKVDDTLRHCESTFSAFIGTMSINESTRAIREAKEVTKSTQLATFFIPLTFVAGIFGMNLEELANLRLWV</sequence>
<reference evidence="6 7" key="1">
    <citation type="submission" date="2024-04" db="EMBL/GenBank/DDBJ databases">
        <title>Phyllosticta paracitricarpa is synonymous to the EU quarantine fungus P. citricarpa based on phylogenomic analyses.</title>
        <authorList>
            <consortium name="Lawrence Berkeley National Laboratory"/>
            <person name="Van ingen-buijs V.A."/>
            <person name="Van westerhoven A.C."/>
            <person name="Haridas S."/>
            <person name="Skiadas P."/>
            <person name="Martin F."/>
            <person name="Groenewald J.Z."/>
            <person name="Crous P.W."/>
            <person name="Seidl M.F."/>
        </authorList>
    </citation>
    <scope>NUCLEOTIDE SEQUENCE [LARGE SCALE GENOMIC DNA]</scope>
    <source>
        <strain evidence="6 7">CBS 141358</strain>
    </source>
</reference>
<keyword evidence="3 5" id="KW-1133">Transmembrane helix</keyword>
<dbReference type="EMBL" id="JBBPBF010000048">
    <property type="protein sequence ID" value="KAK7606433.1"/>
    <property type="molecule type" value="Genomic_DNA"/>
</dbReference>
<organism evidence="6 7">
    <name type="scientific">Phyllosticta paracitricarpa</name>
    <dbReference type="NCBI Taxonomy" id="2016321"/>
    <lineage>
        <taxon>Eukaryota</taxon>
        <taxon>Fungi</taxon>
        <taxon>Dikarya</taxon>
        <taxon>Ascomycota</taxon>
        <taxon>Pezizomycotina</taxon>
        <taxon>Dothideomycetes</taxon>
        <taxon>Dothideomycetes incertae sedis</taxon>
        <taxon>Botryosphaeriales</taxon>
        <taxon>Phyllostictaceae</taxon>
        <taxon>Phyllosticta</taxon>
    </lineage>
</organism>
<evidence type="ECO:0000313" key="6">
    <source>
        <dbReference type="EMBL" id="KAK7606433.1"/>
    </source>
</evidence>
<name>A0ABR1MVF6_9PEZI</name>
<evidence type="ECO:0000256" key="2">
    <source>
        <dbReference type="ARBA" id="ARBA00022692"/>
    </source>
</evidence>
<dbReference type="InterPro" id="IPR045863">
    <property type="entry name" value="CorA_TM1_TM2"/>
</dbReference>
<keyword evidence="2 5" id="KW-0812">Transmembrane</keyword>
<feature type="transmembrane region" description="Helical" evidence="5">
    <location>
        <begin position="20"/>
        <end position="40"/>
    </location>
</feature>
<dbReference type="InterPro" id="IPR002523">
    <property type="entry name" value="MgTranspt_CorA/ZnTranspt_ZntB"/>
</dbReference>
<gene>
    <name evidence="6" type="ORF">JOL62DRAFT_336794</name>
</gene>
<evidence type="ECO:0000313" key="7">
    <source>
        <dbReference type="Proteomes" id="UP001367316"/>
    </source>
</evidence>
<dbReference type="Pfam" id="PF01544">
    <property type="entry name" value="CorA"/>
    <property type="match status" value="1"/>
</dbReference>
<keyword evidence="7" id="KW-1185">Reference proteome</keyword>
<feature type="transmembrane region" description="Helical" evidence="5">
    <location>
        <begin position="76"/>
        <end position="100"/>
    </location>
</feature>
<accession>A0ABR1MVF6</accession>
<evidence type="ECO:0000256" key="5">
    <source>
        <dbReference type="SAM" id="Phobius"/>
    </source>
</evidence>
<dbReference type="Proteomes" id="UP001367316">
    <property type="component" value="Unassembled WGS sequence"/>
</dbReference>
<proteinExistence type="predicted"/>